<evidence type="ECO:0000256" key="2">
    <source>
        <dbReference type="ARBA" id="ARBA00009389"/>
    </source>
</evidence>
<dbReference type="PANTHER" id="PTHR13168">
    <property type="entry name" value="ASSOCIATE OF C-MYC AMY-1"/>
    <property type="match status" value="1"/>
</dbReference>
<comment type="subcellular location">
    <subcellularLocation>
        <location evidence="1">Nucleus</location>
    </subcellularLocation>
</comment>
<sequence>MNPDSSLRRVEFRRYLENSGILDALTNALVKLFELPEKPTNPLSFLKECFMVDESGEDPNLKSENAELKEKVEALEKTVQELKNQLESDKGKSEDELEERKLDHETG</sequence>
<protein>
    <submittedName>
        <fullName evidence="5">c-Myc-binding protein</fullName>
    </submittedName>
</protein>
<proteinExistence type="inferred from homology"/>
<name>A0A5K3ELI2_MESCO</name>
<feature type="region of interest" description="Disordered" evidence="4">
    <location>
        <begin position="82"/>
        <end position="107"/>
    </location>
</feature>
<dbReference type="GO" id="GO:0005634">
    <property type="term" value="C:nucleus"/>
    <property type="evidence" value="ECO:0007669"/>
    <property type="project" value="UniProtKB-SubCell"/>
</dbReference>
<evidence type="ECO:0000256" key="1">
    <source>
        <dbReference type="ARBA" id="ARBA00004123"/>
    </source>
</evidence>
<comment type="similarity">
    <text evidence="2">Belongs to the AMY1 family.</text>
</comment>
<reference evidence="5" key="1">
    <citation type="submission" date="2019-11" db="UniProtKB">
        <authorList>
            <consortium name="WormBaseParasite"/>
        </authorList>
    </citation>
    <scope>IDENTIFICATION</scope>
</reference>
<organism evidence="5">
    <name type="scientific">Mesocestoides corti</name>
    <name type="common">Flatworm</name>
    <dbReference type="NCBI Taxonomy" id="53468"/>
    <lineage>
        <taxon>Eukaryota</taxon>
        <taxon>Metazoa</taxon>
        <taxon>Spiralia</taxon>
        <taxon>Lophotrochozoa</taxon>
        <taxon>Platyhelminthes</taxon>
        <taxon>Cestoda</taxon>
        <taxon>Eucestoda</taxon>
        <taxon>Cyclophyllidea</taxon>
        <taxon>Mesocestoididae</taxon>
        <taxon>Mesocestoides</taxon>
    </lineage>
</organism>
<accession>A0A5K3ELI2</accession>
<dbReference type="PANTHER" id="PTHR13168:SF0">
    <property type="entry name" value="C-MYC-BINDING PROTEIN"/>
    <property type="match status" value="1"/>
</dbReference>
<evidence type="ECO:0000256" key="4">
    <source>
        <dbReference type="SAM" id="MobiDB-lite"/>
    </source>
</evidence>
<evidence type="ECO:0000256" key="3">
    <source>
        <dbReference type="ARBA" id="ARBA00023242"/>
    </source>
</evidence>
<dbReference type="WBParaSite" id="MCU_001482-RA">
    <property type="protein sequence ID" value="MCU_001482-RA"/>
    <property type="gene ID" value="MCU_001482"/>
</dbReference>
<dbReference type="AlphaFoldDB" id="A0A5K3ELI2"/>
<dbReference type="InterPro" id="IPR026060">
    <property type="entry name" value="AMY1"/>
</dbReference>
<dbReference type="GO" id="GO:0003713">
    <property type="term" value="F:transcription coactivator activity"/>
    <property type="evidence" value="ECO:0007669"/>
    <property type="project" value="InterPro"/>
</dbReference>
<evidence type="ECO:0000313" key="5">
    <source>
        <dbReference type="WBParaSite" id="MCU_001482-RA"/>
    </source>
</evidence>
<keyword evidence="3" id="KW-0539">Nucleus</keyword>
<dbReference type="PRINTS" id="PR02028">
    <property type="entry name" value="CMYCBINDINGP"/>
</dbReference>